<feature type="transmembrane region" description="Helical" evidence="2">
    <location>
        <begin position="6"/>
        <end position="26"/>
    </location>
</feature>
<comment type="caution">
    <text evidence="3">The sequence shown here is derived from an EMBL/GenBank/DDBJ whole genome shotgun (WGS) entry which is preliminary data.</text>
</comment>
<dbReference type="Pfam" id="PF03597">
    <property type="entry name" value="FixS"/>
    <property type="match status" value="1"/>
</dbReference>
<keyword evidence="4" id="KW-1185">Reference proteome</keyword>
<organism evidence="3 4">
    <name type="scientific">Piscinibacter sakaiensis</name>
    <name type="common">Ideonella sakaiensis</name>
    <dbReference type="NCBI Taxonomy" id="1547922"/>
    <lineage>
        <taxon>Bacteria</taxon>
        <taxon>Pseudomonadati</taxon>
        <taxon>Pseudomonadota</taxon>
        <taxon>Betaproteobacteria</taxon>
        <taxon>Burkholderiales</taxon>
        <taxon>Sphaerotilaceae</taxon>
        <taxon>Piscinibacter</taxon>
    </lineage>
</organism>
<dbReference type="RefSeq" id="WP_082367691.1">
    <property type="nucleotide sequence ID" value="NZ_BBYR01000001.1"/>
</dbReference>
<name>A0A0K8NTF7_PISS1</name>
<keyword evidence="2" id="KW-0812">Transmembrane</keyword>
<dbReference type="NCBIfam" id="TIGR00847">
    <property type="entry name" value="ccoS"/>
    <property type="match status" value="1"/>
</dbReference>
<reference evidence="3 4" key="2">
    <citation type="journal article" date="2016" name="Science">
        <title>A bacterium that degrades and assimilates poly(ethylene terephthalate).</title>
        <authorList>
            <person name="Yoshida S."/>
            <person name="Hiraga K."/>
            <person name="Takehana T."/>
            <person name="Taniguchi I."/>
            <person name="Yamaji H."/>
            <person name="Maeda Y."/>
            <person name="Toyohara K."/>
            <person name="Miyamoto K."/>
            <person name="Kimura Y."/>
            <person name="Oda K."/>
        </authorList>
    </citation>
    <scope>NUCLEOTIDE SEQUENCE [LARGE SCALE GENOMIC DNA]</scope>
    <source>
        <strain evidence="4">NBRC 110686 / TISTR 2288 / 201-F6</strain>
    </source>
</reference>
<dbReference type="Proteomes" id="UP000037660">
    <property type="component" value="Unassembled WGS sequence"/>
</dbReference>
<accession>A0A0K8NTF7</accession>
<keyword evidence="2" id="KW-0472">Membrane</keyword>
<proteinExistence type="predicted"/>
<dbReference type="InterPro" id="IPR004714">
    <property type="entry name" value="Cyt_oxidase_maturation_cbb3"/>
</dbReference>
<dbReference type="EMBL" id="BBYR01000001">
    <property type="protein sequence ID" value="GAP33691.1"/>
    <property type="molecule type" value="Genomic_DNA"/>
</dbReference>
<dbReference type="STRING" id="1547922.ISF6_0137"/>
<evidence type="ECO:0000313" key="3">
    <source>
        <dbReference type="EMBL" id="GAP33691.1"/>
    </source>
</evidence>
<evidence type="ECO:0000256" key="2">
    <source>
        <dbReference type="SAM" id="Phobius"/>
    </source>
</evidence>
<reference evidence="4" key="1">
    <citation type="submission" date="2015-07" db="EMBL/GenBank/DDBJ databases">
        <title>Discovery of a poly(ethylene terephthalate assimilation.</title>
        <authorList>
            <person name="Yoshida S."/>
            <person name="Hiraga K."/>
            <person name="Takehana T."/>
            <person name="Taniguchi I."/>
            <person name="Yamaji H."/>
            <person name="Maeda Y."/>
            <person name="Toyohara K."/>
            <person name="Miyamoto K."/>
            <person name="Kimura Y."/>
            <person name="Oda K."/>
        </authorList>
    </citation>
    <scope>NUCLEOTIDE SEQUENCE [LARGE SCALE GENOMIC DNA]</scope>
    <source>
        <strain evidence="4">NBRC 110686 / TISTR 2288 / 201-F6</strain>
    </source>
</reference>
<sequence>MDILFLLVPLSVVLVFVILGVFAWALQAGQFDDLEREGGRILEGEDGAAPGAARPLDTDQAADRPATGH</sequence>
<evidence type="ECO:0000256" key="1">
    <source>
        <dbReference type="SAM" id="MobiDB-lite"/>
    </source>
</evidence>
<dbReference type="PANTHER" id="PTHR41532:SF1">
    <property type="entry name" value="FIXS PROTEIN"/>
    <property type="match status" value="1"/>
</dbReference>
<dbReference type="AlphaFoldDB" id="A0A0K8NTF7"/>
<protein>
    <submittedName>
        <fullName evidence="3">Type cbb3 cytochrome oxidase biogenesis protein CcoS</fullName>
    </submittedName>
</protein>
<keyword evidence="2" id="KW-1133">Transmembrane helix</keyword>
<dbReference type="PANTHER" id="PTHR41532">
    <property type="entry name" value="FIXS PROTEIN"/>
    <property type="match status" value="1"/>
</dbReference>
<gene>
    <name evidence="3" type="ORF">ISF6_0137</name>
</gene>
<evidence type="ECO:0000313" key="4">
    <source>
        <dbReference type="Proteomes" id="UP000037660"/>
    </source>
</evidence>
<feature type="region of interest" description="Disordered" evidence="1">
    <location>
        <begin position="42"/>
        <end position="69"/>
    </location>
</feature>